<organism evidence="1 2">
    <name type="scientific">Pseudomonas chlororaphis</name>
    <dbReference type="NCBI Taxonomy" id="587753"/>
    <lineage>
        <taxon>Bacteria</taxon>
        <taxon>Pseudomonadati</taxon>
        <taxon>Pseudomonadota</taxon>
        <taxon>Gammaproteobacteria</taxon>
        <taxon>Pseudomonadales</taxon>
        <taxon>Pseudomonadaceae</taxon>
        <taxon>Pseudomonas</taxon>
    </lineage>
</organism>
<dbReference type="AlphaFoldDB" id="A0AAX3G4D3"/>
<dbReference type="Proteomes" id="UP000277437">
    <property type="component" value="Chromosome"/>
</dbReference>
<accession>A0AAX3G4D3</accession>
<protein>
    <submittedName>
        <fullName evidence="1">Uncharacterized protein</fullName>
    </submittedName>
</protein>
<proteinExistence type="predicted"/>
<gene>
    <name evidence="1" type="ORF">NCTC7357_06365</name>
</gene>
<name>A0AAX3G4D3_9PSED</name>
<evidence type="ECO:0000313" key="1">
    <source>
        <dbReference type="EMBL" id="VEF77957.1"/>
    </source>
</evidence>
<sequence length="55" mass="6046">MGYSERPAYPRISDNFQAEKNLPGAIPGQTELIYNAVPLPEAGVPWILCRLSIST</sequence>
<evidence type="ECO:0000313" key="2">
    <source>
        <dbReference type="Proteomes" id="UP000277437"/>
    </source>
</evidence>
<dbReference type="EMBL" id="LR134334">
    <property type="protein sequence ID" value="VEF77957.1"/>
    <property type="molecule type" value="Genomic_DNA"/>
</dbReference>
<reference evidence="1 2" key="1">
    <citation type="submission" date="2018-12" db="EMBL/GenBank/DDBJ databases">
        <authorList>
            <consortium name="Pathogen Informatics"/>
        </authorList>
    </citation>
    <scope>NUCLEOTIDE SEQUENCE [LARGE SCALE GENOMIC DNA]</scope>
    <source>
        <strain evidence="1 2">NCTC7357</strain>
    </source>
</reference>